<name>A0ACC0Z941_9ROSI</name>
<organism evidence="1 2">
    <name type="scientific">Pistacia integerrima</name>
    <dbReference type="NCBI Taxonomy" id="434235"/>
    <lineage>
        <taxon>Eukaryota</taxon>
        <taxon>Viridiplantae</taxon>
        <taxon>Streptophyta</taxon>
        <taxon>Embryophyta</taxon>
        <taxon>Tracheophyta</taxon>
        <taxon>Spermatophyta</taxon>
        <taxon>Magnoliopsida</taxon>
        <taxon>eudicotyledons</taxon>
        <taxon>Gunneridae</taxon>
        <taxon>Pentapetalae</taxon>
        <taxon>rosids</taxon>
        <taxon>malvids</taxon>
        <taxon>Sapindales</taxon>
        <taxon>Anacardiaceae</taxon>
        <taxon>Pistacia</taxon>
    </lineage>
</organism>
<gene>
    <name evidence="1" type="ORF">Pint_05788</name>
</gene>
<evidence type="ECO:0000313" key="1">
    <source>
        <dbReference type="EMBL" id="KAJ0046752.1"/>
    </source>
</evidence>
<comment type="caution">
    <text evidence="1">The sequence shown here is derived from an EMBL/GenBank/DDBJ whole genome shotgun (WGS) entry which is preliminary data.</text>
</comment>
<accession>A0ACC0Z941</accession>
<dbReference type="Proteomes" id="UP001163603">
    <property type="component" value="Chromosome 3"/>
</dbReference>
<reference evidence="2" key="1">
    <citation type="journal article" date="2023" name="G3 (Bethesda)">
        <title>Genome assembly and association tests identify interacting loci associated with vigor, precocity, and sex in interspecific pistachio rootstocks.</title>
        <authorList>
            <person name="Palmer W."/>
            <person name="Jacygrad E."/>
            <person name="Sagayaradj S."/>
            <person name="Cavanaugh K."/>
            <person name="Han R."/>
            <person name="Bertier L."/>
            <person name="Beede B."/>
            <person name="Kafkas S."/>
            <person name="Golino D."/>
            <person name="Preece J."/>
            <person name="Michelmore R."/>
        </authorList>
    </citation>
    <scope>NUCLEOTIDE SEQUENCE [LARGE SCALE GENOMIC DNA]</scope>
</reference>
<evidence type="ECO:0000313" key="2">
    <source>
        <dbReference type="Proteomes" id="UP001163603"/>
    </source>
</evidence>
<proteinExistence type="predicted"/>
<protein>
    <submittedName>
        <fullName evidence="1">Uncharacterized protein</fullName>
    </submittedName>
</protein>
<keyword evidence="2" id="KW-1185">Reference proteome</keyword>
<sequence>MQSLCIAMTGTQDSNVNIEIWKMKKMIKTLDGVRGNGTSMVSLIINPRDQISRVVKMLAEEYRTVSNIKNRVNRQSVLTAITSGQSRLKLYRNVPCNGLVVYTGTGVTEDGKQQKFSDEKLGFIVIDGNGTFIGTSSGRSREILHKFTVDLPKKHGRGGQSALRFSRLRAEKRHNYLRKAAELAAKYFIDPATVKVNVDGLILAGSAEFKTELSQSDMFDSCLRAKILKVVDISYGGKKGFDQAIELSFDVLSNVNVVKEKRLIGKFFEEISQDTGKYVFGVDDTIMALEMGSIQTLIIWEDLDISRYALKISVTNEIVIKYLNKEQETDDTKFQDSATGSELKVQEKLALVDWFADQYKQFGCSLEFVTNKSQEGSKFCRGYGGIGGILRYQLNIRSFDEAFDDGEAAQDNE</sequence>
<dbReference type="EMBL" id="CM047738">
    <property type="protein sequence ID" value="KAJ0046752.1"/>
    <property type="molecule type" value="Genomic_DNA"/>
</dbReference>